<feature type="site" description="Transition state stabilizer" evidence="3">
    <location>
        <position position="45"/>
    </location>
</feature>
<dbReference type="HAMAP" id="MF_00108">
    <property type="entry name" value="IspD"/>
    <property type="match status" value="1"/>
</dbReference>
<dbReference type="UniPathway" id="UPA00056">
    <property type="reaction ID" value="UER00093"/>
</dbReference>
<evidence type="ECO:0000256" key="4">
    <source>
        <dbReference type="SAM" id="SignalP"/>
    </source>
</evidence>
<comment type="caution">
    <text evidence="5">The sequence shown here is derived from an EMBL/GenBank/DDBJ whole genome shotgun (WGS) entry which is preliminary data.</text>
</comment>
<reference evidence="5 6" key="1">
    <citation type="submission" date="2018-04" db="EMBL/GenBank/DDBJ databases">
        <title>Adhaeribacter sp. HMF7616 genome sequencing and assembly.</title>
        <authorList>
            <person name="Kang H."/>
            <person name="Kang J."/>
            <person name="Cha I."/>
            <person name="Kim H."/>
            <person name="Joh K."/>
        </authorList>
    </citation>
    <scope>NUCLEOTIDE SEQUENCE [LARGE SCALE GENOMIC DNA]</scope>
    <source>
        <strain evidence="5 6">HMF7616</strain>
    </source>
</reference>
<dbReference type="Pfam" id="PF01128">
    <property type="entry name" value="IspD"/>
    <property type="match status" value="1"/>
</dbReference>
<dbReference type="InterPro" id="IPR001228">
    <property type="entry name" value="IspD"/>
</dbReference>
<dbReference type="Gene3D" id="3.90.550.10">
    <property type="entry name" value="Spore Coat Polysaccharide Biosynthesis Protein SpsA, Chain A"/>
    <property type="match status" value="1"/>
</dbReference>
<dbReference type="InterPro" id="IPR050088">
    <property type="entry name" value="IspD/TarI_cytidylyltransf_bact"/>
</dbReference>
<feature type="signal peptide" evidence="4">
    <location>
        <begin position="1"/>
        <end position="28"/>
    </location>
</feature>
<dbReference type="AlphaFoldDB" id="A0A369QFN3"/>
<evidence type="ECO:0000256" key="3">
    <source>
        <dbReference type="HAMAP-Rule" id="MF_00108"/>
    </source>
</evidence>
<dbReference type="PANTHER" id="PTHR32125">
    <property type="entry name" value="2-C-METHYL-D-ERYTHRITOL 4-PHOSPHATE CYTIDYLYLTRANSFERASE, CHLOROPLASTIC"/>
    <property type="match status" value="1"/>
</dbReference>
<dbReference type="NCBIfam" id="TIGR00453">
    <property type="entry name" value="ispD"/>
    <property type="match status" value="1"/>
</dbReference>
<dbReference type="PANTHER" id="PTHR32125:SF4">
    <property type="entry name" value="2-C-METHYL-D-ERYTHRITOL 4-PHOSPHATE CYTIDYLYLTRANSFERASE, CHLOROPLASTIC"/>
    <property type="match status" value="1"/>
</dbReference>
<accession>A0A369QFN3</accession>
<dbReference type="NCBIfam" id="NF001186">
    <property type="entry name" value="PRK00155.2-3"/>
    <property type="match status" value="1"/>
</dbReference>
<dbReference type="SUPFAM" id="SSF53448">
    <property type="entry name" value="Nucleotide-diphospho-sugar transferases"/>
    <property type="match status" value="1"/>
</dbReference>
<dbReference type="GO" id="GO:0050518">
    <property type="term" value="F:2-C-methyl-D-erythritol 4-phosphate cytidylyltransferase activity"/>
    <property type="evidence" value="ECO:0007669"/>
    <property type="project" value="UniProtKB-UniRule"/>
</dbReference>
<feature type="site" description="Transition state stabilizer" evidence="3">
    <location>
        <position position="38"/>
    </location>
</feature>
<dbReference type="GO" id="GO:0019288">
    <property type="term" value="P:isopentenyl diphosphate biosynthetic process, methylerythritol 4-phosphate pathway"/>
    <property type="evidence" value="ECO:0007669"/>
    <property type="project" value="UniProtKB-UniRule"/>
</dbReference>
<proteinExistence type="inferred from homology"/>
<gene>
    <name evidence="3 5" type="primary">ispD</name>
    <name evidence="5" type="ORF">AHMF7616_00668</name>
</gene>
<dbReference type="CDD" id="cd02516">
    <property type="entry name" value="CDP-ME_synthetase"/>
    <property type="match status" value="1"/>
</dbReference>
<comment type="pathway">
    <text evidence="3">Isoprenoid biosynthesis; isopentenyl diphosphate biosynthesis via DXP pathway; isopentenyl diphosphate from 1-deoxy-D-xylulose 5-phosphate: step 2/6.</text>
</comment>
<organism evidence="5 6">
    <name type="scientific">Adhaeribacter pallidiroseus</name>
    <dbReference type="NCBI Taxonomy" id="2072847"/>
    <lineage>
        <taxon>Bacteria</taxon>
        <taxon>Pseudomonadati</taxon>
        <taxon>Bacteroidota</taxon>
        <taxon>Cytophagia</taxon>
        <taxon>Cytophagales</taxon>
        <taxon>Hymenobacteraceae</taxon>
        <taxon>Adhaeribacter</taxon>
    </lineage>
</organism>
<evidence type="ECO:0000313" key="5">
    <source>
        <dbReference type="EMBL" id="RDC62077.1"/>
    </source>
</evidence>
<name>A0A369QFN3_9BACT</name>
<keyword evidence="6" id="KW-1185">Reference proteome</keyword>
<feature type="site" description="Positions MEP for the nucleophilic attack" evidence="3">
    <location>
        <position position="174"/>
    </location>
</feature>
<feature type="site" description="Positions MEP for the nucleophilic attack" evidence="3">
    <location>
        <position position="228"/>
    </location>
</feature>
<dbReference type="EC" id="2.7.7.60" evidence="3"/>
<keyword evidence="3" id="KW-0414">Isoprene biosynthesis</keyword>
<comment type="similarity">
    <text evidence="3">Belongs to the IspD/TarI cytidylyltransferase family. IspD subfamily.</text>
</comment>
<sequence>MKTRWLFIRRVFCFCIFGLMSVNTQEYAILVAGGSGTRMQSHLPKQFISIGGWPILMHTIQRFFSYNPQIKVVVVLPADQILFWKQLCTENNFTLPHQVVAGGNSRFASVNNGLAVITGEGVVAVHDGVRPFAPVNIINEAFAVAAQKGNAVVAVPLKESIRKITHDGSQALDRDMYRLVQTPQCFQLSLLRQAYQLPEEAAFTDDASVLERLGEKINLVPGAYENLKITTPEDLIWAESFLQSGN</sequence>
<dbReference type="Proteomes" id="UP000253919">
    <property type="component" value="Unassembled WGS sequence"/>
</dbReference>
<keyword evidence="4" id="KW-0732">Signal</keyword>
<protein>
    <recommendedName>
        <fullName evidence="3">2-C-methyl-D-erythritol 4-phosphate cytidylyltransferase</fullName>
        <ecNumber evidence="3">2.7.7.60</ecNumber>
    </recommendedName>
    <alternativeName>
        <fullName evidence="3">4-diphosphocytidyl-2C-methyl-D-erythritol synthase</fullName>
    </alternativeName>
    <alternativeName>
        <fullName evidence="3">MEP cytidylyltransferase</fullName>
        <shortName evidence="3">MCT</shortName>
    </alternativeName>
</protein>
<dbReference type="EMBL" id="QASA01000001">
    <property type="protein sequence ID" value="RDC62077.1"/>
    <property type="molecule type" value="Genomic_DNA"/>
</dbReference>
<keyword evidence="2 3" id="KW-0548">Nucleotidyltransferase</keyword>
<dbReference type="FunFam" id="3.90.550.10:FF:000003">
    <property type="entry name" value="2-C-methyl-D-erythritol 4-phosphate cytidylyltransferase"/>
    <property type="match status" value="1"/>
</dbReference>
<feature type="chain" id="PRO_5017017423" description="2-C-methyl-D-erythritol 4-phosphate cytidylyltransferase" evidence="4">
    <location>
        <begin position="29"/>
        <end position="246"/>
    </location>
</feature>
<keyword evidence="1 3" id="KW-0808">Transferase</keyword>
<dbReference type="InterPro" id="IPR029044">
    <property type="entry name" value="Nucleotide-diphossugar_trans"/>
</dbReference>
<evidence type="ECO:0000256" key="1">
    <source>
        <dbReference type="ARBA" id="ARBA00022679"/>
    </source>
</evidence>
<evidence type="ECO:0000256" key="2">
    <source>
        <dbReference type="ARBA" id="ARBA00022695"/>
    </source>
</evidence>
<comment type="catalytic activity">
    <reaction evidence="3">
        <text>2-C-methyl-D-erythritol 4-phosphate + CTP + H(+) = 4-CDP-2-C-methyl-D-erythritol + diphosphate</text>
        <dbReference type="Rhea" id="RHEA:13429"/>
        <dbReference type="ChEBI" id="CHEBI:15378"/>
        <dbReference type="ChEBI" id="CHEBI:33019"/>
        <dbReference type="ChEBI" id="CHEBI:37563"/>
        <dbReference type="ChEBI" id="CHEBI:57823"/>
        <dbReference type="ChEBI" id="CHEBI:58262"/>
        <dbReference type="EC" id="2.7.7.60"/>
    </reaction>
</comment>
<dbReference type="InterPro" id="IPR034683">
    <property type="entry name" value="IspD/TarI"/>
</dbReference>
<evidence type="ECO:0000313" key="6">
    <source>
        <dbReference type="Proteomes" id="UP000253919"/>
    </source>
</evidence>
<comment type="function">
    <text evidence="3">Catalyzes the formation of 4-diphosphocytidyl-2-C-methyl-D-erythritol from CTP and 2-C-methyl-D-erythritol 4-phosphate (MEP).</text>
</comment>